<dbReference type="InterPro" id="IPR051200">
    <property type="entry name" value="Host-pathogen_enzymatic-act"/>
</dbReference>
<dbReference type="STRING" id="415015.SAMN05660462_01428"/>
<dbReference type="InterPro" id="IPR011045">
    <property type="entry name" value="N2O_reductase_N"/>
</dbReference>
<protein>
    <submittedName>
        <fullName evidence="1">40-residue YVTN family beta-propeller repeat-containing protein</fullName>
    </submittedName>
</protein>
<dbReference type="EMBL" id="FNQE01000013">
    <property type="protein sequence ID" value="SDY97857.1"/>
    <property type="molecule type" value="Genomic_DNA"/>
</dbReference>
<dbReference type="InterPro" id="IPR015943">
    <property type="entry name" value="WD40/YVTN_repeat-like_dom_sf"/>
</dbReference>
<reference evidence="1 2" key="1">
    <citation type="submission" date="2016-10" db="EMBL/GenBank/DDBJ databases">
        <authorList>
            <person name="de Groot N.N."/>
        </authorList>
    </citation>
    <scope>NUCLEOTIDE SEQUENCE [LARGE SCALE GENOMIC DNA]</scope>
    <source>
        <strain evidence="1 2">DSM 21650</strain>
    </source>
</reference>
<dbReference type="Proteomes" id="UP000198625">
    <property type="component" value="Unassembled WGS sequence"/>
</dbReference>
<dbReference type="NCBIfam" id="TIGR02276">
    <property type="entry name" value="beta_rpt_yvtn"/>
    <property type="match status" value="1"/>
</dbReference>
<evidence type="ECO:0000313" key="2">
    <source>
        <dbReference type="Proteomes" id="UP000198625"/>
    </source>
</evidence>
<gene>
    <name evidence="1" type="ORF">SAMN05660462_01428</name>
</gene>
<proteinExistence type="predicted"/>
<dbReference type="PANTHER" id="PTHR47197:SF3">
    <property type="entry name" value="DIHYDRO-HEME D1 DEHYDROGENASE"/>
    <property type="match status" value="1"/>
</dbReference>
<dbReference type="SUPFAM" id="SSF50974">
    <property type="entry name" value="Nitrous oxide reductase, N-terminal domain"/>
    <property type="match status" value="1"/>
</dbReference>
<dbReference type="InterPro" id="IPR019405">
    <property type="entry name" value="Lactonase_7-beta_prop"/>
</dbReference>
<dbReference type="InterPro" id="IPR011964">
    <property type="entry name" value="YVTN_b-propeller_repeat"/>
</dbReference>
<dbReference type="Pfam" id="PF10282">
    <property type="entry name" value="Lactonase"/>
    <property type="match status" value="1"/>
</dbReference>
<organism evidence="1 2">
    <name type="scientific">Proteiniborus ethanoligenes</name>
    <dbReference type="NCBI Taxonomy" id="415015"/>
    <lineage>
        <taxon>Bacteria</taxon>
        <taxon>Bacillati</taxon>
        <taxon>Bacillota</taxon>
        <taxon>Clostridia</taxon>
        <taxon>Eubacteriales</taxon>
        <taxon>Proteiniborus</taxon>
    </lineage>
</organism>
<dbReference type="PANTHER" id="PTHR47197">
    <property type="entry name" value="PROTEIN NIRF"/>
    <property type="match status" value="1"/>
</dbReference>
<accession>A0A1H3P9U9</accession>
<dbReference type="AlphaFoldDB" id="A0A1H3P9U9"/>
<evidence type="ECO:0000313" key="1">
    <source>
        <dbReference type="EMBL" id="SDY97857.1"/>
    </source>
</evidence>
<dbReference type="RefSeq" id="WP_091729166.1">
    <property type="nucleotide sequence ID" value="NZ_FNQE01000013.1"/>
</dbReference>
<keyword evidence="2" id="KW-1185">Reference proteome</keyword>
<dbReference type="Gene3D" id="2.130.10.10">
    <property type="entry name" value="YVTN repeat-like/Quinoprotein amine dehydrogenase"/>
    <property type="match status" value="2"/>
</dbReference>
<sequence>MGLCENKLIVANTGSDSLSIIDTRTHELIDTIFLWESVKANKKSTSNGPYVGPHHIFFDEKDIIYSANSYNNTVYKINIELKEIVDMVYVGSFPSHLVVHNGYIYVSNSDSNSISVIEEKGFNIIENIPVGERPHDIKLDKKNNRLYISNNNGYSIDIVDLNNNVQKRLKLRYNPVHISIEDNIILVLSPPSNGMLNSKLLIYSINDECIVKEIDVQGVIVDLIAVENKKIAYVTNVEDGNLYEIDLVDYKINSKYLIGGMPNNITRKNEELYISDAFYNRVVIFNYKKGKILYSIDVGLEPNGIILI</sequence>
<name>A0A1H3P9U9_9FIRM</name>